<keyword evidence="1" id="KW-0732">Signal</keyword>
<keyword evidence="3" id="KW-1185">Reference proteome</keyword>
<proteinExistence type="predicted"/>
<reference evidence="2 3" key="1">
    <citation type="submission" date="2017-05" db="EMBL/GenBank/DDBJ databases">
        <title>The Genome Sequence of Enterococcus sp. 8G7_MSG3316.</title>
        <authorList>
            <consortium name="The Broad Institute Genomics Platform"/>
            <consortium name="The Broad Institute Genomic Center for Infectious Diseases"/>
            <person name="Earl A."/>
            <person name="Manson A."/>
            <person name="Schwartman J."/>
            <person name="Gilmore M."/>
            <person name="Abouelleil A."/>
            <person name="Cao P."/>
            <person name="Chapman S."/>
            <person name="Cusick C."/>
            <person name="Shea T."/>
            <person name="Young S."/>
            <person name="Neafsey D."/>
            <person name="Nusbaum C."/>
            <person name="Birren B."/>
        </authorList>
    </citation>
    <scope>NUCLEOTIDE SEQUENCE [LARGE SCALE GENOMIC DNA]</scope>
    <source>
        <strain evidence="2 3">8G7_MSG3316</strain>
    </source>
</reference>
<dbReference type="EMBL" id="NGKU01000001">
    <property type="protein sequence ID" value="OTN76388.1"/>
    <property type="molecule type" value="Genomic_DNA"/>
</dbReference>
<protein>
    <submittedName>
        <fullName evidence="2">Uncharacterized protein</fullName>
    </submittedName>
</protein>
<dbReference type="Proteomes" id="UP000195043">
    <property type="component" value="Unassembled WGS sequence"/>
</dbReference>
<organism evidence="2 3">
    <name type="scientific">Candidatus Enterococcus testudinis</name>
    <dbReference type="NCBI Taxonomy" id="1834191"/>
    <lineage>
        <taxon>Bacteria</taxon>
        <taxon>Bacillati</taxon>
        <taxon>Bacillota</taxon>
        <taxon>Bacilli</taxon>
        <taxon>Lactobacillales</taxon>
        <taxon>Enterococcaceae</taxon>
        <taxon>Enterococcus</taxon>
    </lineage>
</organism>
<evidence type="ECO:0000256" key="1">
    <source>
        <dbReference type="SAM" id="SignalP"/>
    </source>
</evidence>
<gene>
    <name evidence="2" type="ORF">A5886_001465</name>
</gene>
<evidence type="ECO:0000313" key="2">
    <source>
        <dbReference type="EMBL" id="OTN76388.1"/>
    </source>
</evidence>
<feature type="signal peptide" evidence="1">
    <location>
        <begin position="1"/>
        <end position="28"/>
    </location>
</feature>
<feature type="chain" id="PRO_5038421665" evidence="1">
    <location>
        <begin position="29"/>
        <end position="83"/>
    </location>
</feature>
<comment type="caution">
    <text evidence="2">The sequence shown here is derived from an EMBL/GenBank/DDBJ whole genome shotgun (WGS) entry which is preliminary data.</text>
</comment>
<name>A0A242A5S5_9ENTE</name>
<dbReference type="STRING" id="1834191.A5886_001465"/>
<sequence>MACVCMKKTRLISMGLLCMILLSGCSENGQNDNEGQVQLNQTNEELEGNAEMITDSSIIIEHTETKVLEEGAENVHIEQLDEE</sequence>
<dbReference type="PROSITE" id="PS51257">
    <property type="entry name" value="PROKAR_LIPOPROTEIN"/>
    <property type="match status" value="1"/>
</dbReference>
<evidence type="ECO:0000313" key="3">
    <source>
        <dbReference type="Proteomes" id="UP000195043"/>
    </source>
</evidence>
<dbReference type="AlphaFoldDB" id="A0A242A5S5"/>
<accession>A0A242A5S5</accession>